<reference evidence="3" key="1">
    <citation type="submission" date="2019-10" db="EMBL/GenBank/DDBJ databases">
        <authorList>
            <consortium name="DOE Joint Genome Institute"/>
            <person name="Kuo A."/>
            <person name="Miyauchi S."/>
            <person name="Kiss E."/>
            <person name="Drula E."/>
            <person name="Kohler A."/>
            <person name="Sanchez-Garcia M."/>
            <person name="Andreopoulos B."/>
            <person name="Barry K.W."/>
            <person name="Bonito G."/>
            <person name="Buee M."/>
            <person name="Carver A."/>
            <person name="Chen C."/>
            <person name="Cichocki N."/>
            <person name="Clum A."/>
            <person name="Culley D."/>
            <person name="Crous P.W."/>
            <person name="Fauchery L."/>
            <person name="Girlanda M."/>
            <person name="Hayes R."/>
            <person name="Keri Z."/>
            <person name="LaButti K."/>
            <person name="Lipzen A."/>
            <person name="Lombard V."/>
            <person name="Magnuson J."/>
            <person name="Maillard F."/>
            <person name="Morin E."/>
            <person name="Murat C."/>
            <person name="Nolan M."/>
            <person name="Ohm R."/>
            <person name="Pangilinan J."/>
            <person name="Pereira M."/>
            <person name="Perotto S."/>
            <person name="Peter M."/>
            <person name="Riley R."/>
            <person name="Sitrit Y."/>
            <person name="Stielow B."/>
            <person name="Szollosi G."/>
            <person name="Zifcakova L."/>
            <person name="Stursova M."/>
            <person name="Spatafora J.W."/>
            <person name="Tedersoo L."/>
            <person name="Vaario L.-M."/>
            <person name="Yamada A."/>
            <person name="Yan M."/>
            <person name="Wang P."/>
            <person name="Xu J."/>
            <person name="Bruns T."/>
            <person name="Baldrian P."/>
            <person name="Vilgalys R."/>
            <person name="Henrissat B."/>
            <person name="Grigoriev I.V."/>
            <person name="Hibbett D."/>
            <person name="Nagy L.G."/>
            <person name="Martin F.M."/>
        </authorList>
    </citation>
    <scope>NUCLEOTIDE SEQUENCE</scope>
    <source>
        <strain evidence="3">Prilba</strain>
    </source>
</reference>
<name>A0A9P5TAN4_9AGAM</name>
<evidence type="ECO:0000256" key="1">
    <source>
        <dbReference type="SAM" id="MobiDB-lite"/>
    </source>
</evidence>
<feature type="region of interest" description="Disordered" evidence="1">
    <location>
        <begin position="322"/>
        <end position="366"/>
    </location>
</feature>
<gene>
    <name evidence="3" type="ORF">DFH94DRAFT_732830</name>
</gene>
<dbReference type="EMBL" id="WHVB01000006">
    <property type="protein sequence ID" value="KAF8481766.1"/>
    <property type="molecule type" value="Genomic_DNA"/>
</dbReference>
<keyword evidence="2" id="KW-1133">Transmembrane helix</keyword>
<dbReference type="AlphaFoldDB" id="A0A9P5TAN4"/>
<feature type="transmembrane region" description="Helical" evidence="2">
    <location>
        <begin position="6"/>
        <end position="31"/>
    </location>
</feature>
<evidence type="ECO:0000313" key="3">
    <source>
        <dbReference type="EMBL" id="KAF8481766.1"/>
    </source>
</evidence>
<sequence>MVFSVRHVAVAITAVLHAVGGIFLSVLALSLQRLFPSLKQRPPCFDYIPDLADPSQKHFPLCRDSSYCILTVTSNGVSSDESLLIPPPVLEADSGLSPNDHAALLLASQARARAARPSLFTLSSSLWTLKESPSPEPSQVGKVHWATTTLSDVQPNTLRGGPTVASFRFSILPQEEQLSEAPSTGFKRKRSSHFFPHLPLHRKRCRPVFSPPPGFLRCKSASSPHLRELAMNKSSSGDHYHRRISVSEQVRKVMTISPGRKYKGDKRKGSEKFPPSESASRAGRSRNRTDPYQAPYFFPSPLSPWANDYSRLDRKLVLSADVPPLSSAQVRPEDHRRRLPSSPGGCMRSMWAPLRRRNGLSHSGNP</sequence>
<evidence type="ECO:0000256" key="2">
    <source>
        <dbReference type="SAM" id="Phobius"/>
    </source>
</evidence>
<organism evidence="3 4">
    <name type="scientific">Russula ochroleuca</name>
    <dbReference type="NCBI Taxonomy" id="152965"/>
    <lineage>
        <taxon>Eukaryota</taxon>
        <taxon>Fungi</taxon>
        <taxon>Dikarya</taxon>
        <taxon>Basidiomycota</taxon>
        <taxon>Agaricomycotina</taxon>
        <taxon>Agaricomycetes</taxon>
        <taxon>Russulales</taxon>
        <taxon>Russulaceae</taxon>
        <taxon>Russula</taxon>
    </lineage>
</organism>
<feature type="region of interest" description="Disordered" evidence="1">
    <location>
        <begin position="254"/>
        <end position="293"/>
    </location>
</feature>
<dbReference type="Proteomes" id="UP000759537">
    <property type="component" value="Unassembled WGS sequence"/>
</dbReference>
<comment type="caution">
    <text evidence="3">The sequence shown here is derived from an EMBL/GenBank/DDBJ whole genome shotgun (WGS) entry which is preliminary data.</text>
</comment>
<protein>
    <submittedName>
        <fullName evidence="3">Uncharacterized protein</fullName>
    </submittedName>
</protein>
<reference evidence="3" key="2">
    <citation type="journal article" date="2020" name="Nat. Commun.">
        <title>Large-scale genome sequencing of mycorrhizal fungi provides insights into the early evolution of symbiotic traits.</title>
        <authorList>
            <person name="Miyauchi S."/>
            <person name="Kiss E."/>
            <person name="Kuo A."/>
            <person name="Drula E."/>
            <person name="Kohler A."/>
            <person name="Sanchez-Garcia M."/>
            <person name="Morin E."/>
            <person name="Andreopoulos B."/>
            <person name="Barry K.W."/>
            <person name="Bonito G."/>
            <person name="Buee M."/>
            <person name="Carver A."/>
            <person name="Chen C."/>
            <person name="Cichocki N."/>
            <person name="Clum A."/>
            <person name="Culley D."/>
            <person name="Crous P.W."/>
            <person name="Fauchery L."/>
            <person name="Girlanda M."/>
            <person name="Hayes R.D."/>
            <person name="Keri Z."/>
            <person name="LaButti K."/>
            <person name="Lipzen A."/>
            <person name="Lombard V."/>
            <person name="Magnuson J."/>
            <person name="Maillard F."/>
            <person name="Murat C."/>
            <person name="Nolan M."/>
            <person name="Ohm R.A."/>
            <person name="Pangilinan J."/>
            <person name="Pereira M.F."/>
            <person name="Perotto S."/>
            <person name="Peter M."/>
            <person name="Pfister S."/>
            <person name="Riley R."/>
            <person name="Sitrit Y."/>
            <person name="Stielow J.B."/>
            <person name="Szollosi G."/>
            <person name="Zifcakova L."/>
            <person name="Stursova M."/>
            <person name="Spatafora J.W."/>
            <person name="Tedersoo L."/>
            <person name="Vaario L.M."/>
            <person name="Yamada A."/>
            <person name="Yan M."/>
            <person name="Wang P."/>
            <person name="Xu J."/>
            <person name="Bruns T."/>
            <person name="Baldrian P."/>
            <person name="Vilgalys R."/>
            <person name="Dunand C."/>
            <person name="Henrissat B."/>
            <person name="Grigoriev I.V."/>
            <person name="Hibbett D."/>
            <person name="Nagy L.G."/>
            <person name="Martin F.M."/>
        </authorList>
    </citation>
    <scope>NUCLEOTIDE SEQUENCE</scope>
    <source>
        <strain evidence="3">Prilba</strain>
    </source>
</reference>
<keyword evidence="2" id="KW-0812">Transmembrane</keyword>
<evidence type="ECO:0000313" key="4">
    <source>
        <dbReference type="Proteomes" id="UP000759537"/>
    </source>
</evidence>
<keyword evidence="4" id="KW-1185">Reference proteome</keyword>
<proteinExistence type="predicted"/>
<dbReference type="OrthoDB" id="3069322at2759"/>
<accession>A0A9P5TAN4</accession>
<keyword evidence="2" id="KW-0472">Membrane</keyword>